<feature type="transmembrane region" description="Helical" evidence="7">
    <location>
        <begin position="310"/>
        <end position="335"/>
    </location>
</feature>
<feature type="transmembrane region" description="Helical" evidence="7">
    <location>
        <begin position="272"/>
        <end position="290"/>
    </location>
</feature>
<dbReference type="Proteomes" id="UP000287033">
    <property type="component" value="Unassembled WGS sequence"/>
</dbReference>
<dbReference type="InterPro" id="IPR004254">
    <property type="entry name" value="AdipoR/HlyIII-related"/>
</dbReference>
<keyword evidence="3 7" id="KW-0812">Transmembrane</keyword>
<evidence type="ECO:0000256" key="1">
    <source>
        <dbReference type="ARBA" id="ARBA00004141"/>
    </source>
</evidence>
<name>A0A401SW60_CHIPU</name>
<dbReference type="Pfam" id="PF03006">
    <property type="entry name" value="HlyIII"/>
    <property type="match status" value="1"/>
</dbReference>
<dbReference type="GO" id="GO:0038023">
    <property type="term" value="F:signaling receptor activity"/>
    <property type="evidence" value="ECO:0007669"/>
    <property type="project" value="TreeGrafter"/>
</dbReference>
<comment type="similarity">
    <text evidence="2">Belongs to the ADIPOR family.</text>
</comment>
<dbReference type="GO" id="GO:0046872">
    <property type="term" value="F:metal ion binding"/>
    <property type="evidence" value="ECO:0007669"/>
    <property type="project" value="UniProtKB-KW"/>
</dbReference>
<evidence type="ECO:0008006" key="10">
    <source>
        <dbReference type="Google" id="ProtNLM"/>
    </source>
</evidence>
<proteinExistence type="inferred from homology"/>
<feature type="binding site" evidence="6">
    <location>
        <position position="270"/>
    </location>
    <ligand>
        <name>Zn(2+)</name>
        <dbReference type="ChEBI" id="CHEBI:29105"/>
    </ligand>
</feature>
<feature type="transmembrane region" description="Helical" evidence="7">
    <location>
        <begin position="79"/>
        <end position="96"/>
    </location>
</feature>
<keyword evidence="6" id="KW-0479">Metal-binding</keyword>
<dbReference type="GO" id="GO:0016020">
    <property type="term" value="C:membrane"/>
    <property type="evidence" value="ECO:0007669"/>
    <property type="project" value="UniProtKB-SubCell"/>
</dbReference>
<accession>A0A401SW60</accession>
<dbReference type="OMA" id="IDQMPQV"/>
<dbReference type="OrthoDB" id="529367at2759"/>
<dbReference type="PANTHER" id="PTHR20855">
    <property type="entry name" value="ADIPOR/PROGESTIN RECEPTOR-RELATED"/>
    <property type="match status" value="1"/>
</dbReference>
<reference evidence="8 9" key="1">
    <citation type="journal article" date="2018" name="Nat. Ecol. Evol.">
        <title>Shark genomes provide insights into elasmobranch evolution and the origin of vertebrates.</title>
        <authorList>
            <person name="Hara Y"/>
            <person name="Yamaguchi K"/>
            <person name="Onimaru K"/>
            <person name="Kadota M"/>
            <person name="Koyanagi M"/>
            <person name="Keeley SD"/>
            <person name="Tatsumi K"/>
            <person name="Tanaka K"/>
            <person name="Motone F"/>
            <person name="Kageyama Y"/>
            <person name="Nozu R"/>
            <person name="Adachi N"/>
            <person name="Nishimura O"/>
            <person name="Nakagawa R"/>
            <person name="Tanegashima C"/>
            <person name="Kiyatake I"/>
            <person name="Matsumoto R"/>
            <person name="Murakumo K"/>
            <person name="Nishida K"/>
            <person name="Terakita A"/>
            <person name="Kuratani S"/>
            <person name="Sato K"/>
            <person name="Hyodo S Kuraku.S."/>
        </authorList>
    </citation>
    <scope>NUCLEOTIDE SEQUENCE [LARGE SCALE GENOMIC DNA]</scope>
</reference>
<feature type="transmembrane region" description="Helical" evidence="7">
    <location>
        <begin position="151"/>
        <end position="177"/>
    </location>
</feature>
<dbReference type="EMBL" id="BEZZ01000617">
    <property type="protein sequence ID" value="GCC34637.1"/>
    <property type="molecule type" value="Genomic_DNA"/>
</dbReference>
<evidence type="ECO:0000256" key="2">
    <source>
        <dbReference type="ARBA" id="ARBA00007018"/>
    </source>
</evidence>
<dbReference type="PANTHER" id="PTHR20855:SF38">
    <property type="entry name" value="MEMBRANE PROGESTIN RECEPTOR GAMMA"/>
    <property type="match status" value="1"/>
</dbReference>
<evidence type="ECO:0000256" key="6">
    <source>
        <dbReference type="PIRSR" id="PIRSR604254-1"/>
    </source>
</evidence>
<keyword evidence="9" id="KW-1185">Reference proteome</keyword>
<evidence type="ECO:0000256" key="4">
    <source>
        <dbReference type="ARBA" id="ARBA00022989"/>
    </source>
</evidence>
<gene>
    <name evidence="8" type="ORF">chiPu_0013112</name>
</gene>
<feature type="binding site" evidence="6">
    <location>
        <position position="274"/>
    </location>
    <ligand>
        <name>Zn(2+)</name>
        <dbReference type="ChEBI" id="CHEBI:29105"/>
    </ligand>
</feature>
<feature type="transmembrane region" description="Helical" evidence="7">
    <location>
        <begin position="117"/>
        <end position="139"/>
    </location>
</feature>
<comment type="caution">
    <text evidence="8">The sequence shown here is derived from an EMBL/GenBank/DDBJ whole genome shotgun (WGS) entry which is preliminary data.</text>
</comment>
<feature type="binding site" evidence="6">
    <location>
        <position position="102"/>
    </location>
    <ligand>
        <name>Zn(2+)</name>
        <dbReference type="ChEBI" id="CHEBI:29105"/>
    </ligand>
</feature>
<keyword evidence="5 7" id="KW-0472">Membrane</keyword>
<dbReference type="AlphaFoldDB" id="A0A401SW60"/>
<organism evidence="8 9">
    <name type="scientific">Chiloscyllium punctatum</name>
    <name type="common">Brownbanded bambooshark</name>
    <name type="synonym">Hemiscyllium punctatum</name>
    <dbReference type="NCBI Taxonomy" id="137246"/>
    <lineage>
        <taxon>Eukaryota</taxon>
        <taxon>Metazoa</taxon>
        <taxon>Chordata</taxon>
        <taxon>Craniata</taxon>
        <taxon>Vertebrata</taxon>
        <taxon>Chondrichthyes</taxon>
        <taxon>Elasmobranchii</taxon>
        <taxon>Galeomorphii</taxon>
        <taxon>Galeoidea</taxon>
        <taxon>Orectolobiformes</taxon>
        <taxon>Hemiscylliidae</taxon>
        <taxon>Chiloscyllium</taxon>
    </lineage>
</organism>
<keyword evidence="6" id="KW-0862">Zinc</keyword>
<protein>
    <recommendedName>
        <fullName evidence="10">Membrane progestin receptor gamma</fullName>
    </recommendedName>
</protein>
<sequence>MLSLKLPRLFSINQVPKVFHEHSIIFGYRHPRSTATDCLFSLFQLTNETVNIWTHFLPTWYFLWNLLALSYTLDFWNEAYTWPFLVYMLSSCIYPFTSSCAHTFSSMSTRARHICFFFDYGALSLYSLGSATVYAAYIMPDRWINTPFHKWFTTIAVFNTIICTALSCYSRLGMPFINYNRSIVERSPELDHPNLSKVLRIVAFAYPYFFDNIPLFYRLFLCSGEGCAHNETVPIHYRHVALAFLTCFLFVTHLPERLAPGRFDYIGHSHQLFHICAIIGTHFQMEAIIMDMTLRHSWLSLHAPLPSFMGTIGALGFALVLNLLIIALFSLALYWTPKLPELRYEYLNEKFKADEDATPRFLTRLVKRPRVLKE</sequence>
<keyword evidence="4 7" id="KW-1133">Transmembrane helix</keyword>
<evidence type="ECO:0000256" key="7">
    <source>
        <dbReference type="SAM" id="Phobius"/>
    </source>
</evidence>
<evidence type="ECO:0000256" key="5">
    <source>
        <dbReference type="ARBA" id="ARBA00023136"/>
    </source>
</evidence>
<evidence type="ECO:0000256" key="3">
    <source>
        <dbReference type="ARBA" id="ARBA00022692"/>
    </source>
</evidence>
<evidence type="ECO:0000313" key="9">
    <source>
        <dbReference type="Proteomes" id="UP000287033"/>
    </source>
</evidence>
<dbReference type="STRING" id="137246.A0A401SW60"/>
<comment type="subcellular location">
    <subcellularLocation>
        <location evidence="1">Membrane</location>
        <topology evidence="1">Multi-pass membrane protein</topology>
    </subcellularLocation>
</comment>
<evidence type="ECO:0000313" key="8">
    <source>
        <dbReference type="EMBL" id="GCC34637.1"/>
    </source>
</evidence>